<comment type="caution">
    <text evidence="6">The sequence shown here is derived from an EMBL/GenBank/DDBJ whole genome shotgun (WGS) entry which is preliminary data.</text>
</comment>
<feature type="compositionally biased region" description="Polar residues" evidence="4">
    <location>
        <begin position="94"/>
        <end position="104"/>
    </location>
</feature>
<evidence type="ECO:0000259" key="5">
    <source>
        <dbReference type="PROSITE" id="PS01031"/>
    </source>
</evidence>
<feature type="compositionally biased region" description="Polar residues" evidence="4">
    <location>
        <begin position="77"/>
        <end position="87"/>
    </location>
</feature>
<keyword evidence="1" id="KW-0346">Stress response</keyword>
<dbReference type="AlphaFoldDB" id="A0A9D4Z749"/>
<dbReference type="OrthoDB" id="1431247at2759"/>
<dbReference type="PANTHER" id="PTHR46733">
    <property type="entry name" value="26.5 KDA HEAT SHOCK PROTEIN, MITOCHONDRIAL"/>
    <property type="match status" value="1"/>
</dbReference>
<dbReference type="PANTHER" id="PTHR46733:SF3">
    <property type="entry name" value="26.5 KDA HEAT SHOCK PROTEIN, MITOCHONDRIAL"/>
    <property type="match status" value="1"/>
</dbReference>
<reference evidence="6" key="1">
    <citation type="submission" date="2021-01" db="EMBL/GenBank/DDBJ databases">
        <title>Adiantum capillus-veneris genome.</title>
        <authorList>
            <person name="Fang Y."/>
            <person name="Liao Q."/>
        </authorList>
    </citation>
    <scope>NUCLEOTIDE SEQUENCE</scope>
    <source>
        <strain evidence="6">H3</strain>
        <tissue evidence="6">Leaf</tissue>
    </source>
</reference>
<evidence type="ECO:0000313" key="6">
    <source>
        <dbReference type="EMBL" id="KAI5063939.1"/>
    </source>
</evidence>
<dbReference type="InterPro" id="IPR008978">
    <property type="entry name" value="HSP20-like_chaperone"/>
</dbReference>
<evidence type="ECO:0000256" key="2">
    <source>
        <dbReference type="PROSITE-ProRule" id="PRU00285"/>
    </source>
</evidence>
<keyword evidence="7" id="KW-1185">Reference proteome</keyword>
<evidence type="ECO:0000256" key="3">
    <source>
        <dbReference type="RuleBase" id="RU003616"/>
    </source>
</evidence>
<dbReference type="EMBL" id="JABFUD020000020">
    <property type="protein sequence ID" value="KAI5063939.1"/>
    <property type="molecule type" value="Genomic_DNA"/>
</dbReference>
<dbReference type="SUPFAM" id="SSF49764">
    <property type="entry name" value="HSP20-like chaperones"/>
    <property type="match status" value="1"/>
</dbReference>
<evidence type="ECO:0000256" key="4">
    <source>
        <dbReference type="SAM" id="MobiDB-lite"/>
    </source>
</evidence>
<feature type="domain" description="SHSP" evidence="5">
    <location>
        <begin position="155"/>
        <end position="262"/>
    </location>
</feature>
<gene>
    <name evidence="6" type="ORF">GOP47_0020609</name>
</gene>
<dbReference type="Proteomes" id="UP000886520">
    <property type="component" value="Chromosome 20"/>
</dbReference>
<name>A0A9D4Z749_ADICA</name>
<sequence length="262" mass="29165">MFGICIGYAFPRHRFLFSLLVSALFPSFKMAARMLARRVTSQLPSTLRSASGPERTISARAFASPAKAQDDSTTVEVGRAMSNSSKGQPERSVAKQQQGTQERAVTNRGWPVSSVPSLFSPLFNFPATFMHPTSLMQMMDTVDRLFSSLDAPTSSTGVKSRIPWDVMEDDKCFKLRMDLPGMSKQDVQITVEDGDLVVKAEHETKEDEDEWSARSYGAYHTRIKLTENVDVNGIKAEMKDGVLKIQAPKVEGAKEKHEVRIE</sequence>
<dbReference type="GO" id="GO:0009408">
    <property type="term" value="P:response to heat"/>
    <property type="evidence" value="ECO:0007669"/>
    <property type="project" value="InterPro"/>
</dbReference>
<evidence type="ECO:0000256" key="1">
    <source>
        <dbReference type="ARBA" id="ARBA00023016"/>
    </source>
</evidence>
<evidence type="ECO:0000313" key="7">
    <source>
        <dbReference type="Proteomes" id="UP000886520"/>
    </source>
</evidence>
<dbReference type="CDD" id="cd06464">
    <property type="entry name" value="ACD_sHsps-like"/>
    <property type="match status" value="1"/>
</dbReference>
<dbReference type="InterPro" id="IPR002068">
    <property type="entry name" value="A-crystallin/Hsp20_dom"/>
</dbReference>
<organism evidence="6 7">
    <name type="scientific">Adiantum capillus-veneris</name>
    <name type="common">Maidenhair fern</name>
    <dbReference type="NCBI Taxonomy" id="13818"/>
    <lineage>
        <taxon>Eukaryota</taxon>
        <taxon>Viridiplantae</taxon>
        <taxon>Streptophyta</taxon>
        <taxon>Embryophyta</taxon>
        <taxon>Tracheophyta</taxon>
        <taxon>Polypodiopsida</taxon>
        <taxon>Polypodiidae</taxon>
        <taxon>Polypodiales</taxon>
        <taxon>Pteridineae</taxon>
        <taxon>Pteridaceae</taxon>
        <taxon>Vittarioideae</taxon>
        <taxon>Adiantum</taxon>
    </lineage>
</organism>
<proteinExistence type="inferred from homology"/>
<protein>
    <recommendedName>
        <fullName evidence="5">SHSP domain-containing protein</fullName>
    </recommendedName>
</protein>
<dbReference type="InterPro" id="IPR044587">
    <property type="entry name" value="HSP21-like"/>
</dbReference>
<comment type="similarity">
    <text evidence="2 3">Belongs to the small heat shock protein (HSP20) family.</text>
</comment>
<dbReference type="Pfam" id="PF00011">
    <property type="entry name" value="HSP20"/>
    <property type="match status" value="1"/>
</dbReference>
<feature type="region of interest" description="Disordered" evidence="4">
    <location>
        <begin position="77"/>
        <end position="107"/>
    </location>
</feature>
<dbReference type="PROSITE" id="PS01031">
    <property type="entry name" value="SHSP"/>
    <property type="match status" value="1"/>
</dbReference>
<accession>A0A9D4Z749</accession>
<dbReference type="Gene3D" id="2.60.40.790">
    <property type="match status" value="1"/>
</dbReference>